<dbReference type="InterPro" id="IPR051541">
    <property type="entry name" value="PTS_SugarTrans_NitroReg"/>
</dbReference>
<keyword evidence="3" id="KW-1185">Reference proteome</keyword>
<dbReference type="OrthoDB" id="398644at2"/>
<evidence type="ECO:0000259" key="1">
    <source>
        <dbReference type="PROSITE" id="PS51094"/>
    </source>
</evidence>
<dbReference type="PANTHER" id="PTHR47738:SF2">
    <property type="entry name" value="PTS SYSTEM FRUCTOSE-LIKE EIIA COMPONENT"/>
    <property type="match status" value="1"/>
</dbReference>
<dbReference type="Gene3D" id="3.40.930.10">
    <property type="entry name" value="Mannitol-specific EII, Chain A"/>
    <property type="match status" value="1"/>
</dbReference>
<sequence>MECRIKDLVSTQSIFLDVSASDHDEVLFKVSELLAKNNLVENAQKFYDALLYRENLMPTALNDGIAVPHGISSTVVKPFVSIVRLKEGVDWHAEDKQVVKLLFILGTSREERDYQIDVLQMISLWSLDDDLIQMLHTEKDPQKIKDILDQKELYIS</sequence>
<dbReference type="CDD" id="cd00211">
    <property type="entry name" value="PTS_IIA_fru"/>
    <property type="match status" value="1"/>
</dbReference>
<dbReference type="RefSeq" id="WP_051616963.1">
    <property type="nucleotide sequence ID" value="NZ_LR215039.1"/>
</dbReference>
<evidence type="ECO:0000313" key="2">
    <source>
        <dbReference type="EMBL" id="VEU76004.1"/>
    </source>
</evidence>
<dbReference type="EMBL" id="LR215039">
    <property type="protein sequence ID" value="VEU76004.1"/>
    <property type="molecule type" value="Genomic_DNA"/>
</dbReference>
<accession>A0A449B5W9</accession>
<dbReference type="KEGG" id="mcou:NCTC10179_00161"/>
<dbReference type="InterPro" id="IPR016152">
    <property type="entry name" value="PTrfase/Anion_transptr"/>
</dbReference>
<dbReference type="SUPFAM" id="SSF55804">
    <property type="entry name" value="Phoshotransferase/anion transport protein"/>
    <property type="match status" value="1"/>
</dbReference>
<feature type="domain" description="PTS EIIA type-2" evidence="1">
    <location>
        <begin position="7"/>
        <end position="151"/>
    </location>
</feature>
<dbReference type="Pfam" id="PF00359">
    <property type="entry name" value="PTS_EIIA_2"/>
    <property type="match status" value="1"/>
</dbReference>
<reference evidence="2 3" key="1">
    <citation type="submission" date="2019-01" db="EMBL/GenBank/DDBJ databases">
        <authorList>
            <consortium name="Pathogen Informatics"/>
        </authorList>
    </citation>
    <scope>NUCLEOTIDE SEQUENCE [LARGE SCALE GENOMIC DNA]</scope>
    <source>
        <strain evidence="2 3">NCTC10179</strain>
    </source>
</reference>
<name>A0A449B5W9_9BACT</name>
<dbReference type="InterPro" id="IPR002178">
    <property type="entry name" value="PTS_EIIA_type-2_dom"/>
</dbReference>
<evidence type="ECO:0000313" key="3">
    <source>
        <dbReference type="Proteomes" id="UP000289497"/>
    </source>
</evidence>
<gene>
    <name evidence="2" type="primary">fruA</name>
    <name evidence="2" type="ORF">NCTC10179_00161</name>
</gene>
<dbReference type="PANTHER" id="PTHR47738">
    <property type="entry name" value="PTS SYSTEM FRUCTOSE-LIKE EIIA COMPONENT-RELATED"/>
    <property type="match status" value="1"/>
</dbReference>
<protein>
    <submittedName>
        <fullName evidence="2">PTS system protein</fullName>
    </submittedName>
</protein>
<dbReference type="Proteomes" id="UP000289497">
    <property type="component" value="Chromosome"/>
</dbReference>
<dbReference type="PROSITE" id="PS51094">
    <property type="entry name" value="PTS_EIIA_TYPE_2"/>
    <property type="match status" value="1"/>
</dbReference>
<organism evidence="2 3">
    <name type="scientific">Mycoplasmopsis columboralis</name>
    <dbReference type="NCBI Taxonomy" id="171282"/>
    <lineage>
        <taxon>Bacteria</taxon>
        <taxon>Bacillati</taxon>
        <taxon>Mycoplasmatota</taxon>
        <taxon>Mycoplasmoidales</taxon>
        <taxon>Metamycoplasmataceae</taxon>
        <taxon>Mycoplasmopsis</taxon>
    </lineage>
</organism>
<dbReference type="AlphaFoldDB" id="A0A449B5W9"/>
<proteinExistence type="predicted"/>